<keyword evidence="3" id="KW-0812">Transmembrane</keyword>
<sequence length="724" mass="78137">MCKQKHIKRPPAPAVEQLLGRIAKPPLVLSLLLFLVLVCPCSSSASSQRLNYKSLDVEDAHDVSSPVAAAALTAVGDALDGKGAFQQVLKKGLRPVSKEWISGALNRFGWHAPGSAAAVVLVVVLVIASIFAAASRRPKAGEASWAGGEEPTPEPSGGEQKHEEEDQDKGEGQIDEQIASGELEILPTLQHSVHLVALLAATVNKKGYSALLDAMKKHTDTAAKYQSAAEIGEPGALAALAAHNQKATQLIMELLEDAMYVVTESARRLNSCKDAAVIADASLARRVFNKSGIASSYQEAWDQAVAVCDSSIRFLRTFAQRVHQRLPNLPSLQQKQLVLLPNRISAAGVAVLATDCCVWGQDAATKAAKQLKLICLNLAKSNRRVEVELEAANLEVQRRIAAAMLEAAHSSVEDKTKRLPPEEANLLAKWDERHKVAQDALSSMQEQLQLLKDMVDPLDFMYSATGATSASKGAAHLRDLLNGLSELLSRPTFLGAKQHGKKAARMEDVVSVVEHVMDLRTAMKPIVEAAAATEQEVLDVGSQVEMQLSGLKDLPWVPQLLLEKVEKQLGNAIVNAKVKREAVQQRVIEMSRSALSGIVTSLDELAADTSALKENCKTLWQLRAEVEMLVLLKGMVEFSEKAKEASLGMIADSEILHASHHRRAGELKMQVELSVKAARRADSLSGVVEAVSEYVSASEKLLHLSLMPLLELKLENDLPAAAEV</sequence>
<evidence type="ECO:0000313" key="5">
    <source>
        <dbReference type="EMBL" id="CDJ61310.1"/>
    </source>
</evidence>
<name>U6MI28_EIMMA</name>
<keyword evidence="3" id="KW-0472">Membrane</keyword>
<evidence type="ECO:0000256" key="4">
    <source>
        <dbReference type="SAM" id="SignalP"/>
    </source>
</evidence>
<evidence type="ECO:0000313" key="6">
    <source>
        <dbReference type="Proteomes" id="UP000030763"/>
    </source>
</evidence>
<evidence type="ECO:0000256" key="3">
    <source>
        <dbReference type="SAM" id="Phobius"/>
    </source>
</evidence>
<evidence type="ECO:0008006" key="7">
    <source>
        <dbReference type="Google" id="ProtNLM"/>
    </source>
</evidence>
<feature type="signal peptide" evidence="4">
    <location>
        <begin position="1"/>
        <end position="47"/>
    </location>
</feature>
<feature type="coiled-coil region" evidence="1">
    <location>
        <begin position="427"/>
        <end position="454"/>
    </location>
</feature>
<feature type="compositionally biased region" description="Low complexity" evidence="2">
    <location>
        <begin position="147"/>
        <end position="158"/>
    </location>
</feature>
<gene>
    <name evidence="5" type="ORF">EMWEY_00039800</name>
</gene>
<proteinExistence type="predicted"/>
<evidence type="ECO:0000256" key="2">
    <source>
        <dbReference type="SAM" id="MobiDB-lite"/>
    </source>
</evidence>
<organism evidence="5 6">
    <name type="scientific">Eimeria maxima</name>
    <name type="common">Coccidian parasite</name>
    <dbReference type="NCBI Taxonomy" id="5804"/>
    <lineage>
        <taxon>Eukaryota</taxon>
        <taxon>Sar</taxon>
        <taxon>Alveolata</taxon>
        <taxon>Apicomplexa</taxon>
        <taxon>Conoidasida</taxon>
        <taxon>Coccidia</taxon>
        <taxon>Eucoccidiorida</taxon>
        <taxon>Eimeriorina</taxon>
        <taxon>Eimeriidae</taxon>
        <taxon>Eimeria</taxon>
    </lineage>
</organism>
<dbReference type="GeneID" id="25337966"/>
<accession>U6MI28</accession>
<feature type="chain" id="PRO_5004675674" description="Transmembrane protein" evidence="4">
    <location>
        <begin position="48"/>
        <end position="724"/>
    </location>
</feature>
<dbReference type="AlphaFoldDB" id="U6MI28"/>
<reference evidence="5" key="1">
    <citation type="submission" date="2013-10" db="EMBL/GenBank/DDBJ databases">
        <title>Genomic analysis of the causative agents of coccidiosis in chickens.</title>
        <authorList>
            <person name="Reid A.J."/>
            <person name="Blake D."/>
            <person name="Billington K."/>
            <person name="Browne H."/>
            <person name="Dunn M."/>
            <person name="Hung S."/>
            <person name="Kawahara F."/>
            <person name="Miranda-Saavedra D."/>
            <person name="Mourier T."/>
            <person name="Nagra H."/>
            <person name="Otto T.D."/>
            <person name="Rawlings N."/>
            <person name="Sanchez A."/>
            <person name="Sanders M."/>
            <person name="Subramaniam C."/>
            <person name="Tay Y."/>
            <person name="Dear P."/>
            <person name="Doerig C."/>
            <person name="Gruber A."/>
            <person name="Parkinson J."/>
            <person name="Shirley M."/>
            <person name="Wan K.L."/>
            <person name="Berriman M."/>
            <person name="Tomley F."/>
            <person name="Pain A."/>
        </authorList>
    </citation>
    <scope>NUCLEOTIDE SEQUENCE [LARGE SCALE GENOMIC DNA]</scope>
    <source>
        <strain evidence="5">Weybridge</strain>
    </source>
</reference>
<keyword evidence="1" id="KW-0175">Coiled coil</keyword>
<feature type="transmembrane region" description="Helical" evidence="3">
    <location>
        <begin position="115"/>
        <end position="134"/>
    </location>
</feature>
<keyword evidence="3" id="KW-1133">Transmembrane helix</keyword>
<keyword evidence="6" id="KW-1185">Reference proteome</keyword>
<dbReference type="Proteomes" id="UP000030763">
    <property type="component" value="Unassembled WGS sequence"/>
</dbReference>
<dbReference type="RefSeq" id="XP_013337960.1">
    <property type="nucleotide sequence ID" value="XM_013482506.1"/>
</dbReference>
<evidence type="ECO:0000256" key="1">
    <source>
        <dbReference type="SAM" id="Coils"/>
    </source>
</evidence>
<feature type="region of interest" description="Disordered" evidence="2">
    <location>
        <begin position="141"/>
        <end position="173"/>
    </location>
</feature>
<reference evidence="5" key="2">
    <citation type="submission" date="2013-10" db="EMBL/GenBank/DDBJ databases">
        <authorList>
            <person name="Aslett M."/>
        </authorList>
    </citation>
    <scope>NUCLEOTIDE SEQUENCE [LARGE SCALE GENOMIC DNA]</scope>
    <source>
        <strain evidence="5">Weybridge</strain>
    </source>
</reference>
<feature type="compositionally biased region" description="Basic and acidic residues" evidence="2">
    <location>
        <begin position="159"/>
        <end position="172"/>
    </location>
</feature>
<keyword evidence="4" id="KW-0732">Signal</keyword>
<protein>
    <recommendedName>
        <fullName evidence="7">Transmembrane protein</fullName>
    </recommendedName>
</protein>
<dbReference type="EMBL" id="HG722052">
    <property type="protein sequence ID" value="CDJ61310.1"/>
    <property type="molecule type" value="Genomic_DNA"/>
</dbReference>
<dbReference type="VEuPathDB" id="ToxoDB:EMWEY_00039800"/>